<name>A0AAN8IYN0_TRICO</name>
<keyword evidence="1" id="KW-0808">Transferase</keyword>
<evidence type="ECO:0000313" key="4">
    <source>
        <dbReference type="EMBL" id="KAK5986372.1"/>
    </source>
</evidence>
<feature type="domain" description="Transketolase N-terminal" evidence="3">
    <location>
        <begin position="13"/>
        <end position="108"/>
    </location>
</feature>
<accession>A0AAN8IYN0</accession>
<protein>
    <submittedName>
        <fullName evidence="4">Transketolase thiamine diphosphate binding domain protein</fullName>
    </submittedName>
</protein>
<dbReference type="GO" id="GO:0030976">
    <property type="term" value="F:thiamine pyrophosphate binding"/>
    <property type="evidence" value="ECO:0007669"/>
    <property type="project" value="TreeGrafter"/>
</dbReference>
<dbReference type="AlphaFoldDB" id="A0AAN8IYN0"/>
<dbReference type="Pfam" id="PF00456">
    <property type="entry name" value="Transketolase_N"/>
    <property type="match status" value="1"/>
</dbReference>
<evidence type="ECO:0000313" key="5">
    <source>
        <dbReference type="Proteomes" id="UP001331761"/>
    </source>
</evidence>
<keyword evidence="5" id="KW-1185">Reference proteome</keyword>
<feature type="non-terminal residue" evidence="4">
    <location>
        <position position="126"/>
    </location>
</feature>
<dbReference type="GO" id="GO:0004802">
    <property type="term" value="F:transketolase activity"/>
    <property type="evidence" value="ECO:0007669"/>
    <property type="project" value="TreeGrafter"/>
</dbReference>
<evidence type="ECO:0000256" key="2">
    <source>
        <dbReference type="ARBA" id="ARBA00023052"/>
    </source>
</evidence>
<organism evidence="4 5">
    <name type="scientific">Trichostrongylus colubriformis</name>
    <name type="common">Black scour worm</name>
    <dbReference type="NCBI Taxonomy" id="6319"/>
    <lineage>
        <taxon>Eukaryota</taxon>
        <taxon>Metazoa</taxon>
        <taxon>Ecdysozoa</taxon>
        <taxon>Nematoda</taxon>
        <taxon>Chromadorea</taxon>
        <taxon>Rhabditida</taxon>
        <taxon>Rhabditina</taxon>
        <taxon>Rhabditomorpha</taxon>
        <taxon>Strongyloidea</taxon>
        <taxon>Trichostrongylidae</taxon>
        <taxon>Trichostrongylus</taxon>
    </lineage>
</organism>
<dbReference type="InterPro" id="IPR051424">
    <property type="entry name" value="Transketolase-like"/>
</dbReference>
<reference evidence="4 5" key="1">
    <citation type="submission" date="2019-10" db="EMBL/GenBank/DDBJ databases">
        <title>Assembly and Annotation for the nematode Trichostrongylus colubriformis.</title>
        <authorList>
            <person name="Martin J."/>
        </authorList>
    </citation>
    <scope>NUCLEOTIDE SEQUENCE [LARGE SCALE GENOMIC DNA]</scope>
    <source>
        <strain evidence="4">G859</strain>
        <tissue evidence="4">Whole worm</tissue>
    </source>
</reference>
<dbReference type="PANTHER" id="PTHR43195">
    <property type="entry name" value="TRANSKETOLASE"/>
    <property type="match status" value="1"/>
</dbReference>
<dbReference type="InterPro" id="IPR005474">
    <property type="entry name" value="Transketolase_N"/>
</dbReference>
<dbReference type="PANTHER" id="PTHR43195:SF1">
    <property type="entry name" value="FI06132P-RELATED"/>
    <property type="match status" value="1"/>
</dbReference>
<gene>
    <name evidence="4" type="ORF">GCK32_008628</name>
</gene>
<dbReference type="Gene3D" id="3.40.50.970">
    <property type="match status" value="1"/>
</dbReference>
<dbReference type="SUPFAM" id="SSF52518">
    <property type="entry name" value="Thiamin diphosphate-binding fold (THDP-binding)"/>
    <property type="match status" value="1"/>
</dbReference>
<dbReference type="EMBL" id="WIXE01000663">
    <property type="protein sequence ID" value="KAK5986372.1"/>
    <property type="molecule type" value="Genomic_DNA"/>
</dbReference>
<dbReference type="InterPro" id="IPR029061">
    <property type="entry name" value="THDP-binding"/>
</dbReference>
<evidence type="ECO:0000259" key="3">
    <source>
        <dbReference type="Pfam" id="PF00456"/>
    </source>
</evidence>
<sequence length="126" mass="13833">MTISSELRNDLEDAANRMRISAIEMTCASKSGHPTSSTSAAEVMSTLFFHEMKYDVANPKSASADRFILSKGHACPILYAAWEEAGLLSKEQVMSLRKVNSDIEGHPTPVCLFLFWKTVTSSVCLS</sequence>
<evidence type="ECO:0000256" key="1">
    <source>
        <dbReference type="ARBA" id="ARBA00022679"/>
    </source>
</evidence>
<proteinExistence type="predicted"/>
<keyword evidence="2" id="KW-0786">Thiamine pyrophosphate</keyword>
<dbReference type="Proteomes" id="UP001331761">
    <property type="component" value="Unassembled WGS sequence"/>
</dbReference>
<comment type="caution">
    <text evidence="4">The sequence shown here is derived from an EMBL/GenBank/DDBJ whole genome shotgun (WGS) entry which is preliminary data.</text>
</comment>